<evidence type="ECO:0000313" key="1">
    <source>
        <dbReference type="EMBL" id="VAW65364.1"/>
    </source>
</evidence>
<proteinExistence type="predicted"/>
<reference evidence="1" key="1">
    <citation type="submission" date="2018-06" db="EMBL/GenBank/DDBJ databases">
        <authorList>
            <person name="Zhirakovskaya E."/>
        </authorList>
    </citation>
    <scope>NUCLEOTIDE SEQUENCE</scope>
</reference>
<dbReference type="EMBL" id="UOFH01000311">
    <property type="protein sequence ID" value="VAW65364.1"/>
    <property type="molecule type" value="Genomic_DNA"/>
</dbReference>
<protein>
    <submittedName>
        <fullName evidence="1">Uncharacterized protein</fullName>
    </submittedName>
</protein>
<dbReference type="AlphaFoldDB" id="A0A3B0Y9R6"/>
<gene>
    <name evidence="1" type="ORF">MNBD_GAMMA08-2172</name>
</gene>
<sequence length="27" mass="3073">MGLYKLEDMAAVNGSKTPTWKMSMERP</sequence>
<organism evidence="1">
    <name type="scientific">hydrothermal vent metagenome</name>
    <dbReference type="NCBI Taxonomy" id="652676"/>
    <lineage>
        <taxon>unclassified sequences</taxon>
        <taxon>metagenomes</taxon>
        <taxon>ecological metagenomes</taxon>
    </lineage>
</organism>
<accession>A0A3B0Y9R6</accession>
<name>A0A3B0Y9R6_9ZZZZ</name>